<keyword evidence="2 11" id="KW-0813">Transport</keyword>
<dbReference type="SUPFAM" id="SSF56935">
    <property type="entry name" value="Porins"/>
    <property type="match status" value="1"/>
</dbReference>
<dbReference type="EMBL" id="CP127221">
    <property type="protein sequence ID" value="WIW94638.1"/>
    <property type="molecule type" value="Genomic_DNA"/>
</dbReference>
<evidence type="ECO:0000256" key="8">
    <source>
        <dbReference type="ARBA" id="ARBA00023077"/>
    </source>
</evidence>
<evidence type="ECO:0000259" key="14">
    <source>
        <dbReference type="Pfam" id="PF00593"/>
    </source>
</evidence>
<keyword evidence="4" id="KW-0410">Iron transport</keyword>
<evidence type="ECO:0000256" key="12">
    <source>
        <dbReference type="RuleBase" id="RU003357"/>
    </source>
</evidence>
<name>A0A9Y2B5V2_9SPHN</name>
<dbReference type="GO" id="GO:0006826">
    <property type="term" value="P:iron ion transport"/>
    <property type="evidence" value="ECO:0007669"/>
    <property type="project" value="UniProtKB-KW"/>
</dbReference>
<dbReference type="InterPro" id="IPR012910">
    <property type="entry name" value="Plug_dom"/>
</dbReference>
<evidence type="ECO:0000259" key="15">
    <source>
        <dbReference type="Pfam" id="PF07715"/>
    </source>
</evidence>
<keyword evidence="6" id="KW-0408">Iron</keyword>
<evidence type="ECO:0000256" key="4">
    <source>
        <dbReference type="ARBA" id="ARBA00022496"/>
    </source>
</evidence>
<keyword evidence="3 11" id="KW-1134">Transmembrane beta strand</keyword>
<dbReference type="PANTHER" id="PTHR32552:SF81">
    <property type="entry name" value="TONB-DEPENDENT OUTER MEMBRANE RECEPTOR"/>
    <property type="match status" value="1"/>
</dbReference>
<evidence type="ECO:0000256" key="6">
    <source>
        <dbReference type="ARBA" id="ARBA00023004"/>
    </source>
</evidence>
<evidence type="ECO:0000256" key="7">
    <source>
        <dbReference type="ARBA" id="ARBA00023065"/>
    </source>
</evidence>
<dbReference type="CDD" id="cd01347">
    <property type="entry name" value="ligand_gated_channel"/>
    <property type="match status" value="1"/>
</dbReference>
<dbReference type="GO" id="GO:0009279">
    <property type="term" value="C:cell outer membrane"/>
    <property type="evidence" value="ECO:0007669"/>
    <property type="project" value="UniProtKB-SubCell"/>
</dbReference>
<evidence type="ECO:0000256" key="1">
    <source>
        <dbReference type="ARBA" id="ARBA00004571"/>
    </source>
</evidence>
<evidence type="ECO:0000256" key="9">
    <source>
        <dbReference type="ARBA" id="ARBA00023136"/>
    </source>
</evidence>
<dbReference type="Pfam" id="PF07715">
    <property type="entry name" value="Plug"/>
    <property type="match status" value="1"/>
</dbReference>
<keyword evidence="9 11" id="KW-0472">Membrane</keyword>
<feature type="chain" id="PRO_5040732507" evidence="13">
    <location>
        <begin position="26"/>
        <end position="749"/>
    </location>
</feature>
<dbReference type="PANTHER" id="PTHR32552">
    <property type="entry name" value="FERRICHROME IRON RECEPTOR-RELATED"/>
    <property type="match status" value="1"/>
</dbReference>
<dbReference type="Gene3D" id="2.40.170.20">
    <property type="entry name" value="TonB-dependent receptor, beta-barrel domain"/>
    <property type="match status" value="1"/>
</dbReference>
<evidence type="ECO:0000256" key="3">
    <source>
        <dbReference type="ARBA" id="ARBA00022452"/>
    </source>
</evidence>
<accession>A0A9Y2B5V2</accession>
<protein>
    <submittedName>
        <fullName evidence="16">TonB-dependent receptor</fullName>
    </submittedName>
</protein>
<dbReference type="PROSITE" id="PS52016">
    <property type="entry name" value="TONB_DEPENDENT_REC_3"/>
    <property type="match status" value="1"/>
</dbReference>
<organism evidence="16 17">
    <name type="scientific">Altererythrobacter rubellus</name>
    <dbReference type="NCBI Taxonomy" id="2173831"/>
    <lineage>
        <taxon>Bacteria</taxon>
        <taxon>Pseudomonadati</taxon>
        <taxon>Pseudomonadota</taxon>
        <taxon>Alphaproteobacteria</taxon>
        <taxon>Sphingomonadales</taxon>
        <taxon>Erythrobacteraceae</taxon>
        <taxon>Altererythrobacter</taxon>
    </lineage>
</organism>
<sequence>MNTFRIGLLTGTLLTGVLGSQAAFAQQNEEASADEDDNVIIVTGRLRGDEAVQDVPLAVTVVSPEQLAAQGALTIEDVEGLSPNLVIDPVGAGPGGGAISLRGVSFEDIEKSFEPTVGVVIDGVFIGTNTAQLTNAFDFEQVEVLRGPQGTLFGRNTIGGVINVQRSRPTKEFGARGEVTFGNFGRRELNGVLNVGDGDVFGLKLFGYDREFDGFYDNVTLGVDAGANSNTNIGATVLIEPTPALELLLTAEYSEIGGDPAVSSLSASTDVLCVLFANPNPVPPNTFNLIPEQCNRNLDEDLYTVFANELGSIDFEETALSAQINWDIGDLRVTSITALRDSDERVVQDFDGTSIPFFQTDRVQDYRQFSQELRLSGEFNEGLSGVVGLFYFENEYQLDQTTTLPGGAQVNPFTDHEVESFALFADFDLDLTDRLRLSAGARYSWDDKEFTRILAPGVQFSNAVSFEEFTPRVSLDFDISDDTLVYGSYARGYRAGGLNGRANSPSAVATAFGPETVDSFEVGLKNSFLGGDLILNFAAFLSKYDDKQEDVVQATPPGSANPQETVTLNAASAEIKGLEVDMRANLFEGFSLTASLGLLDADYENFFIDLNLDGNQDPGEDASTRQLRRAPDVTFSVAANYEVPVSDNSELDFNVSFRTLSSYQTTIVAAPGNFGANDPRGLHPATSDLSAAITYTFYTGEDSRIYARVFGRNLTDDTGLSSALPVAGLFTFGTGIPPRQYGVALGFEF</sequence>
<dbReference type="AlphaFoldDB" id="A0A9Y2B5V2"/>
<comment type="subcellular location">
    <subcellularLocation>
        <location evidence="1 11">Cell outer membrane</location>
        <topology evidence="1 11">Multi-pass membrane protein</topology>
    </subcellularLocation>
</comment>
<feature type="signal peptide" evidence="13">
    <location>
        <begin position="1"/>
        <end position="25"/>
    </location>
</feature>
<keyword evidence="5 11" id="KW-0812">Transmembrane</keyword>
<proteinExistence type="inferred from homology"/>
<dbReference type="InterPro" id="IPR036942">
    <property type="entry name" value="Beta-barrel_TonB_sf"/>
</dbReference>
<evidence type="ECO:0000256" key="10">
    <source>
        <dbReference type="ARBA" id="ARBA00023237"/>
    </source>
</evidence>
<evidence type="ECO:0000256" key="13">
    <source>
        <dbReference type="SAM" id="SignalP"/>
    </source>
</evidence>
<evidence type="ECO:0000256" key="11">
    <source>
        <dbReference type="PROSITE-ProRule" id="PRU01360"/>
    </source>
</evidence>
<dbReference type="KEGG" id="arue:QQX03_06515"/>
<comment type="similarity">
    <text evidence="11 12">Belongs to the TonB-dependent receptor family.</text>
</comment>
<evidence type="ECO:0000313" key="17">
    <source>
        <dbReference type="Proteomes" id="UP001231445"/>
    </source>
</evidence>
<dbReference type="Pfam" id="PF00593">
    <property type="entry name" value="TonB_dep_Rec_b-barrel"/>
    <property type="match status" value="1"/>
</dbReference>
<gene>
    <name evidence="16" type="ORF">QQX03_06515</name>
</gene>
<keyword evidence="16" id="KW-0675">Receptor</keyword>
<dbReference type="RefSeq" id="WP_285974954.1">
    <property type="nucleotide sequence ID" value="NZ_CP127221.1"/>
</dbReference>
<evidence type="ECO:0000256" key="2">
    <source>
        <dbReference type="ARBA" id="ARBA00022448"/>
    </source>
</evidence>
<reference evidence="16 17" key="1">
    <citation type="submission" date="2023-06" db="EMBL/GenBank/DDBJ databases">
        <title>Altererythrobacter rubellus NBRC 112769 genome.</title>
        <authorList>
            <person name="Zhang K."/>
        </authorList>
    </citation>
    <scope>NUCLEOTIDE SEQUENCE [LARGE SCALE GENOMIC DNA]</scope>
    <source>
        <strain evidence="16 17">NBRC 112769</strain>
    </source>
</reference>
<evidence type="ECO:0000313" key="16">
    <source>
        <dbReference type="EMBL" id="WIW94638.1"/>
    </source>
</evidence>
<feature type="domain" description="TonB-dependent receptor plug" evidence="15">
    <location>
        <begin position="52"/>
        <end position="161"/>
    </location>
</feature>
<keyword evidence="7" id="KW-0406">Ion transport</keyword>
<dbReference type="InterPro" id="IPR000531">
    <property type="entry name" value="Beta-barrel_TonB"/>
</dbReference>
<evidence type="ECO:0000256" key="5">
    <source>
        <dbReference type="ARBA" id="ARBA00022692"/>
    </source>
</evidence>
<dbReference type="Proteomes" id="UP001231445">
    <property type="component" value="Chromosome"/>
</dbReference>
<keyword evidence="8 12" id="KW-0798">TonB box</keyword>
<feature type="domain" description="TonB-dependent receptor-like beta-barrel" evidence="14">
    <location>
        <begin position="301"/>
        <end position="697"/>
    </location>
</feature>
<dbReference type="InterPro" id="IPR039426">
    <property type="entry name" value="TonB-dep_rcpt-like"/>
</dbReference>
<keyword evidence="17" id="KW-1185">Reference proteome</keyword>
<keyword evidence="10 11" id="KW-0998">Cell outer membrane</keyword>
<keyword evidence="13" id="KW-0732">Signal</keyword>